<evidence type="ECO:0000313" key="1">
    <source>
        <dbReference type="EMBL" id="KAE9042954.1"/>
    </source>
</evidence>
<proteinExistence type="predicted"/>
<comment type="caution">
    <text evidence="1">The sequence shown here is derived from an EMBL/GenBank/DDBJ whole genome shotgun (WGS) entry which is preliminary data.</text>
</comment>
<name>A0A6G0JCL9_9STRA</name>
<dbReference type="AlphaFoldDB" id="A0A6G0JCL9"/>
<dbReference type="EMBL" id="QXFX01012525">
    <property type="protein sequence ID" value="KAE9042954.1"/>
    <property type="molecule type" value="Genomic_DNA"/>
</dbReference>
<organism evidence="1 2">
    <name type="scientific">Phytophthora fragariae</name>
    <dbReference type="NCBI Taxonomy" id="53985"/>
    <lineage>
        <taxon>Eukaryota</taxon>
        <taxon>Sar</taxon>
        <taxon>Stramenopiles</taxon>
        <taxon>Oomycota</taxon>
        <taxon>Peronosporomycetes</taxon>
        <taxon>Peronosporales</taxon>
        <taxon>Peronosporaceae</taxon>
        <taxon>Phytophthora</taxon>
    </lineage>
</organism>
<gene>
    <name evidence="1" type="ORF">PF010_g33270</name>
</gene>
<evidence type="ECO:0000313" key="2">
    <source>
        <dbReference type="Proteomes" id="UP000488956"/>
    </source>
</evidence>
<dbReference type="Proteomes" id="UP000488956">
    <property type="component" value="Unassembled WGS sequence"/>
</dbReference>
<sequence>MSPFSRACCSNLFQIAASSGIETSGYGDLKMMGMVL</sequence>
<protein>
    <submittedName>
        <fullName evidence="1">Uncharacterized protein</fullName>
    </submittedName>
</protein>
<accession>A0A6G0JCL9</accession>
<reference evidence="1 2" key="1">
    <citation type="submission" date="2018-09" db="EMBL/GenBank/DDBJ databases">
        <title>Genomic investigation of the strawberry pathogen Phytophthora fragariae indicates pathogenicity is determined by transcriptional variation in three key races.</title>
        <authorList>
            <person name="Adams T.M."/>
            <person name="Armitage A.D."/>
            <person name="Sobczyk M.K."/>
            <person name="Bates H.J."/>
            <person name="Dunwell J.M."/>
            <person name="Nellist C.F."/>
            <person name="Harrison R.J."/>
        </authorList>
    </citation>
    <scope>NUCLEOTIDE SEQUENCE [LARGE SCALE GENOMIC DNA]</scope>
    <source>
        <strain evidence="1 2">ONT-3</strain>
    </source>
</reference>